<feature type="transmembrane region" description="Helical" evidence="1">
    <location>
        <begin position="139"/>
        <end position="159"/>
    </location>
</feature>
<dbReference type="EMBL" id="BK032497">
    <property type="protein sequence ID" value="DAF42955.1"/>
    <property type="molecule type" value="Genomic_DNA"/>
</dbReference>
<organism evidence="2">
    <name type="scientific">Siphoviridae sp. ctHip2</name>
    <dbReference type="NCBI Taxonomy" id="2827830"/>
    <lineage>
        <taxon>Viruses</taxon>
        <taxon>Duplodnaviria</taxon>
        <taxon>Heunggongvirae</taxon>
        <taxon>Uroviricota</taxon>
        <taxon>Caudoviricetes</taxon>
    </lineage>
</organism>
<evidence type="ECO:0000256" key="1">
    <source>
        <dbReference type="SAM" id="Phobius"/>
    </source>
</evidence>
<reference evidence="2" key="1">
    <citation type="journal article" date="2021" name="Proc. Natl. Acad. Sci. U.S.A.">
        <title>A Catalog of Tens of Thousands of Viruses from Human Metagenomes Reveals Hidden Associations with Chronic Diseases.</title>
        <authorList>
            <person name="Tisza M.J."/>
            <person name="Buck C.B."/>
        </authorList>
    </citation>
    <scope>NUCLEOTIDE SEQUENCE</scope>
    <source>
        <strain evidence="2">CtHip2</strain>
    </source>
</reference>
<protein>
    <submittedName>
        <fullName evidence="2">Uncharacterized protein</fullName>
    </submittedName>
</protein>
<feature type="transmembrane region" description="Helical" evidence="1">
    <location>
        <begin position="112"/>
        <end position="133"/>
    </location>
</feature>
<proteinExistence type="predicted"/>
<evidence type="ECO:0000313" key="2">
    <source>
        <dbReference type="EMBL" id="DAF42955.1"/>
    </source>
</evidence>
<keyword evidence="1" id="KW-0812">Transmembrane</keyword>
<keyword evidence="1" id="KW-0472">Membrane</keyword>
<accession>A0A8S5RWS1</accession>
<sequence>MKSGINLTKSMPTLTALLNWDYNCILDLQNDYQSGLYEDNRVFEMVHNEVFEIVNFDEIEENRAIINNLTQEDYENGYSWIDENNIILLASSKCEDNELDFKEYAKDRRKELSIAIYTLITIFVAVSIIYGVFVFNLGSLSSMIIFGLIYLIISYFVFLKIKEPIDLKKKLKNGL</sequence>
<name>A0A8S5RWS1_9CAUD</name>
<keyword evidence="1" id="KW-1133">Transmembrane helix</keyword>